<evidence type="ECO:0000313" key="1">
    <source>
        <dbReference type="EMBL" id="PAU44414.1"/>
    </source>
</evidence>
<proteinExistence type="predicted"/>
<organism evidence="1 2">
    <name type="scientific">Streptomyces albireticuli</name>
    <dbReference type="NCBI Taxonomy" id="1940"/>
    <lineage>
        <taxon>Bacteria</taxon>
        <taxon>Bacillati</taxon>
        <taxon>Actinomycetota</taxon>
        <taxon>Actinomycetes</taxon>
        <taxon>Kitasatosporales</taxon>
        <taxon>Streptomycetaceae</taxon>
        <taxon>Streptomyces</taxon>
    </lineage>
</organism>
<keyword evidence="2" id="KW-1185">Reference proteome</keyword>
<dbReference type="RefSeq" id="WP_095584968.1">
    <property type="nucleotide sequence ID" value="NZ_JAJQQQ010000002.1"/>
</dbReference>
<protein>
    <recommendedName>
        <fullName evidence="3">SalK</fullName>
    </recommendedName>
</protein>
<dbReference type="NCBIfam" id="NF047719">
    <property type="entry name" value="SCO6745_fam_HTH"/>
    <property type="match status" value="1"/>
</dbReference>
<reference evidence="1 2" key="1">
    <citation type="submission" date="2017-08" db="EMBL/GenBank/DDBJ databases">
        <title>Genome sequence of Streptomyces albireticuli NRRL B-1670.</title>
        <authorList>
            <person name="Graham D.E."/>
            <person name="Mahan K.M."/>
            <person name="Klingeman D.M."/>
            <person name="Hettich R.L."/>
            <person name="Parry R.J."/>
            <person name="Spain J.C."/>
        </authorList>
    </citation>
    <scope>NUCLEOTIDE SEQUENCE [LARGE SCALE GENOMIC DNA]</scope>
    <source>
        <strain evidence="1 2">NRRL B-1670</strain>
    </source>
</reference>
<evidence type="ECO:0000313" key="2">
    <source>
        <dbReference type="Proteomes" id="UP000218944"/>
    </source>
</evidence>
<accession>A0A2A2CYU7</accession>
<dbReference type="InterPro" id="IPR054058">
    <property type="entry name" value="HTH_67"/>
</dbReference>
<dbReference type="AlphaFoldDB" id="A0A2A2CYU7"/>
<dbReference type="Pfam" id="PF21863">
    <property type="entry name" value="HTH_67"/>
    <property type="match status" value="1"/>
</dbReference>
<dbReference type="EMBL" id="NSJV01000671">
    <property type="protein sequence ID" value="PAU44414.1"/>
    <property type="molecule type" value="Genomic_DNA"/>
</dbReference>
<dbReference type="Proteomes" id="UP000218944">
    <property type="component" value="Unassembled WGS sequence"/>
</dbReference>
<gene>
    <name evidence="1" type="ORF">CK936_35050</name>
</gene>
<comment type="caution">
    <text evidence="1">The sequence shown here is derived from an EMBL/GenBank/DDBJ whole genome shotgun (WGS) entry which is preliminary data.</text>
</comment>
<evidence type="ECO:0008006" key="3">
    <source>
        <dbReference type="Google" id="ProtNLM"/>
    </source>
</evidence>
<sequence length="300" mass="31898">MTATPTGAPSYARRCAHALNSLHAIPYFTDDLAKELAPSGVTDPTGVYLASRVSPLGVVDAPVVTAVCNAFAPRFVAERIPALWEKVSPERAIEARLKTAGAALERLLGADVVRSEAMAEAAALAGAAASAGRFPGRPLFAANAALDVPGEPHLALWHAATLLREYRGEGHITALAHAELTGVHALVIDCASDLGMSKQIVMPQRGWTEEEWAAAEEELRERGLVDRDGALTARGTAVREEVERETNRLDRAPYALLGDADTERLALYVHGLVSAAGRAGAFIPQLLPFFAPDTDAWNKL</sequence>
<name>A0A2A2CYU7_9ACTN</name>